<comment type="caution">
    <text evidence="8">The sequence shown here is derived from an EMBL/GenBank/DDBJ whole genome shotgun (WGS) entry which is preliminary data.</text>
</comment>
<protein>
    <submittedName>
        <fullName evidence="8">Reductase</fullName>
    </submittedName>
</protein>
<evidence type="ECO:0000259" key="7">
    <source>
        <dbReference type="PROSITE" id="PS51379"/>
    </source>
</evidence>
<organism evidence="8 9">
    <name type="scientific">candidate division LCP-89 bacterium B3_LCP</name>
    <dbReference type="NCBI Taxonomy" id="2012998"/>
    <lineage>
        <taxon>Bacteria</taxon>
        <taxon>Pseudomonadati</taxon>
        <taxon>Bacteria division LCP-89</taxon>
    </lineage>
</organism>
<keyword evidence="5" id="KW-0408">Iron</keyword>
<dbReference type="InterPro" id="IPR017896">
    <property type="entry name" value="4Fe4S_Fe-S-bd"/>
</dbReference>
<dbReference type="SUPFAM" id="SSF46548">
    <property type="entry name" value="alpha-helical ferredoxin"/>
    <property type="match status" value="1"/>
</dbReference>
<dbReference type="GO" id="GO:0046872">
    <property type="term" value="F:metal ion binding"/>
    <property type="evidence" value="ECO:0007669"/>
    <property type="project" value="UniProtKB-KW"/>
</dbReference>
<dbReference type="GO" id="GO:0016491">
    <property type="term" value="F:oxidoreductase activity"/>
    <property type="evidence" value="ECO:0007669"/>
    <property type="project" value="UniProtKB-ARBA"/>
</dbReference>
<feature type="domain" description="4Fe-4S ferredoxin-type" evidence="7">
    <location>
        <begin position="96"/>
        <end position="126"/>
    </location>
</feature>
<dbReference type="InterPro" id="IPR017900">
    <property type="entry name" value="4Fe4S_Fe_S_CS"/>
</dbReference>
<evidence type="ECO:0000256" key="1">
    <source>
        <dbReference type="ARBA" id="ARBA00022448"/>
    </source>
</evidence>
<keyword evidence="3" id="KW-0479">Metal-binding</keyword>
<dbReference type="InterPro" id="IPR009051">
    <property type="entry name" value="Helical_ferredxn"/>
</dbReference>
<dbReference type="AlphaFoldDB" id="A0A532UU25"/>
<dbReference type="PANTHER" id="PTHR43551">
    <property type="entry name" value="FUMARATE REDUCTASE IRON-SULFUR SUBUNIT"/>
    <property type="match status" value="1"/>
</dbReference>
<evidence type="ECO:0000256" key="6">
    <source>
        <dbReference type="ARBA" id="ARBA00023014"/>
    </source>
</evidence>
<keyword evidence="2" id="KW-0004">4Fe-4S</keyword>
<keyword evidence="1" id="KW-0813">Transport</keyword>
<dbReference type="Proteomes" id="UP000319619">
    <property type="component" value="Unassembled WGS sequence"/>
</dbReference>
<name>A0A532UU25_UNCL8</name>
<evidence type="ECO:0000256" key="5">
    <source>
        <dbReference type="ARBA" id="ARBA00023004"/>
    </source>
</evidence>
<evidence type="ECO:0000313" key="9">
    <source>
        <dbReference type="Proteomes" id="UP000319619"/>
    </source>
</evidence>
<evidence type="ECO:0000256" key="3">
    <source>
        <dbReference type="ARBA" id="ARBA00022723"/>
    </source>
</evidence>
<gene>
    <name evidence="8" type="ORF">CEE37_13075</name>
</gene>
<evidence type="ECO:0000256" key="2">
    <source>
        <dbReference type="ARBA" id="ARBA00022485"/>
    </source>
</evidence>
<dbReference type="Gene3D" id="1.10.1060.10">
    <property type="entry name" value="Alpha-helical ferredoxin"/>
    <property type="match status" value="1"/>
</dbReference>
<dbReference type="PROSITE" id="PS00198">
    <property type="entry name" value="4FE4S_FER_1"/>
    <property type="match status" value="1"/>
</dbReference>
<proteinExistence type="predicted"/>
<dbReference type="GO" id="GO:0051539">
    <property type="term" value="F:4 iron, 4 sulfur cluster binding"/>
    <property type="evidence" value="ECO:0007669"/>
    <property type="project" value="UniProtKB-KW"/>
</dbReference>
<dbReference type="Pfam" id="PF02754">
    <property type="entry name" value="CCG"/>
    <property type="match status" value="1"/>
</dbReference>
<dbReference type="EMBL" id="NJBN01000010">
    <property type="protein sequence ID" value="TKJ38444.1"/>
    <property type="molecule type" value="Genomic_DNA"/>
</dbReference>
<keyword evidence="4" id="KW-0249">Electron transport</keyword>
<dbReference type="Pfam" id="PF13183">
    <property type="entry name" value="Fer4_8"/>
    <property type="match status" value="1"/>
</dbReference>
<evidence type="ECO:0000256" key="4">
    <source>
        <dbReference type="ARBA" id="ARBA00022982"/>
    </source>
</evidence>
<evidence type="ECO:0000313" key="8">
    <source>
        <dbReference type="EMBL" id="TKJ38444.1"/>
    </source>
</evidence>
<dbReference type="InterPro" id="IPR004017">
    <property type="entry name" value="Cys_rich_dom"/>
</dbReference>
<dbReference type="PROSITE" id="PS51379">
    <property type="entry name" value="4FE4S_FER_2"/>
    <property type="match status" value="2"/>
</dbReference>
<feature type="domain" description="4Fe-4S ferredoxin-type" evidence="7">
    <location>
        <begin position="28"/>
        <end position="57"/>
    </location>
</feature>
<accession>A0A532UU25</accession>
<reference evidence="8 9" key="1">
    <citation type="submission" date="2017-06" db="EMBL/GenBank/DDBJ databases">
        <title>Novel microbial phyla capable of carbon fixation and sulfur reduction in deep-sea sediments.</title>
        <authorList>
            <person name="Huang J."/>
            <person name="Baker B."/>
            <person name="Wang Y."/>
        </authorList>
    </citation>
    <scope>NUCLEOTIDE SEQUENCE [LARGE SCALE GENOMIC DNA]</scope>
    <source>
        <strain evidence="8">B3_LCP</strain>
    </source>
</reference>
<sequence length="449" mass="50158">MSDENTISHEKVREEVINAIKAIDNGPQVLKLYMEMCARCGTCAEQCPVYYGEPTKERNPVLRSDLIRSTFKKHTTIAGKLLGALDGAGDFDGDMEKWVTQFYECTGCRRCATFCPFGIDNSVITRKGRAIADKLGLTPDTMKSVVKTSLETHNTDGASPEAFKSAIDFLEEEMKDEHGIDIKIPVDVEGAEFFYVPPSGDVLVNPEATTGIAKVFYVLGMQDNWTMSSKCFDGANYGLFTGNDTDMKADNKPYVDEAISLGSKYMFMGECGHAYRIMKMMMEKGKWWGDLPFKVVNCMEWTADQIEAGRLEFDKSKNPMPVTYHDPCNFGRSCGIVEDPRVILKATCQDFREMYPNRGENWCCGGGGGLSAMDDIHDFRMNVSGRKKMEQVKDTGAKYVATACSNCKRQFMQLIEYHKADFAVGGVHDMLSRAIMINGKAAERIDYES</sequence>
<dbReference type="PANTHER" id="PTHR43551:SF1">
    <property type="entry name" value="HETERODISULFIDE REDUCTASE"/>
    <property type="match status" value="1"/>
</dbReference>
<keyword evidence="6" id="KW-0411">Iron-sulfur</keyword>